<feature type="transmembrane region" description="Helical" evidence="1">
    <location>
        <begin position="12"/>
        <end position="33"/>
    </location>
</feature>
<keyword evidence="1" id="KW-0472">Membrane</keyword>
<name>A0AAD7DQS9_9AGAR</name>
<feature type="transmembrane region" description="Helical" evidence="1">
    <location>
        <begin position="53"/>
        <end position="80"/>
    </location>
</feature>
<keyword evidence="3" id="KW-1185">Reference proteome</keyword>
<evidence type="ECO:0000256" key="1">
    <source>
        <dbReference type="SAM" id="Phobius"/>
    </source>
</evidence>
<reference evidence="2" key="1">
    <citation type="submission" date="2023-03" db="EMBL/GenBank/DDBJ databases">
        <title>Massive genome expansion in bonnet fungi (Mycena s.s.) driven by repeated elements and novel gene families across ecological guilds.</title>
        <authorList>
            <consortium name="Lawrence Berkeley National Laboratory"/>
            <person name="Harder C.B."/>
            <person name="Miyauchi S."/>
            <person name="Viragh M."/>
            <person name="Kuo A."/>
            <person name="Thoen E."/>
            <person name="Andreopoulos B."/>
            <person name="Lu D."/>
            <person name="Skrede I."/>
            <person name="Drula E."/>
            <person name="Henrissat B."/>
            <person name="Morin E."/>
            <person name="Kohler A."/>
            <person name="Barry K."/>
            <person name="LaButti K."/>
            <person name="Morin E."/>
            <person name="Salamov A."/>
            <person name="Lipzen A."/>
            <person name="Mereny Z."/>
            <person name="Hegedus B."/>
            <person name="Baldrian P."/>
            <person name="Stursova M."/>
            <person name="Weitz H."/>
            <person name="Taylor A."/>
            <person name="Grigoriev I.V."/>
            <person name="Nagy L.G."/>
            <person name="Martin F."/>
            <person name="Kauserud H."/>
        </authorList>
    </citation>
    <scope>NUCLEOTIDE SEQUENCE</scope>
    <source>
        <strain evidence="2">CBHHK182m</strain>
    </source>
</reference>
<sequence length="107" mass="12615">MVIEFMHSVVISWGNYALLAAAVVYIYDFTLTWHAEANLLRWRGDDPYRWAPYFLHLVPLRYFALMYQITVIYGISLAYVTPQLWKPEQCDIRGSQSGHSRPILDRF</sequence>
<dbReference type="EMBL" id="JARKIB010000635">
    <property type="protein sequence ID" value="KAJ7696166.1"/>
    <property type="molecule type" value="Genomic_DNA"/>
</dbReference>
<comment type="caution">
    <text evidence="2">The sequence shown here is derived from an EMBL/GenBank/DDBJ whole genome shotgun (WGS) entry which is preliminary data.</text>
</comment>
<keyword evidence="1" id="KW-0812">Transmembrane</keyword>
<dbReference type="AlphaFoldDB" id="A0AAD7DQS9"/>
<keyword evidence="1" id="KW-1133">Transmembrane helix</keyword>
<gene>
    <name evidence="2" type="ORF">B0H16DRAFT_842476</name>
</gene>
<proteinExistence type="predicted"/>
<protein>
    <submittedName>
        <fullName evidence="2">Uncharacterized protein</fullName>
    </submittedName>
</protein>
<organism evidence="2 3">
    <name type="scientific">Mycena metata</name>
    <dbReference type="NCBI Taxonomy" id="1033252"/>
    <lineage>
        <taxon>Eukaryota</taxon>
        <taxon>Fungi</taxon>
        <taxon>Dikarya</taxon>
        <taxon>Basidiomycota</taxon>
        <taxon>Agaricomycotina</taxon>
        <taxon>Agaricomycetes</taxon>
        <taxon>Agaricomycetidae</taxon>
        <taxon>Agaricales</taxon>
        <taxon>Marasmiineae</taxon>
        <taxon>Mycenaceae</taxon>
        <taxon>Mycena</taxon>
    </lineage>
</organism>
<accession>A0AAD7DQS9</accession>
<evidence type="ECO:0000313" key="2">
    <source>
        <dbReference type="EMBL" id="KAJ7696166.1"/>
    </source>
</evidence>
<evidence type="ECO:0000313" key="3">
    <source>
        <dbReference type="Proteomes" id="UP001215598"/>
    </source>
</evidence>
<dbReference type="Proteomes" id="UP001215598">
    <property type="component" value="Unassembled WGS sequence"/>
</dbReference>